<name>A0A7L4URA8_BALHA</name>
<keyword evidence="3" id="KW-1185">Reference proteome</keyword>
<accession>A0A7L4URA8</accession>
<organism evidence="2 3">
    <name type="scientific">Balneicella halophila</name>
    <dbReference type="NCBI Taxonomy" id="1537566"/>
    <lineage>
        <taxon>Bacteria</taxon>
        <taxon>Pseudomonadati</taxon>
        <taxon>Bacteroidota</taxon>
        <taxon>Bacteroidia</taxon>
        <taxon>Bacteroidales</taxon>
        <taxon>Balneicellaceae</taxon>
        <taxon>Balneicella</taxon>
    </lineage>
</organism>
<dbReference type="PANTHER" id="PTHR40115">
    <property type="entry name" value="INNER MEMBRANE PROTEIN WITH PEPSY TM HELIX"/>
    <property type="match status" value="1"/>
</dbReference>
<evidence type="ECO:0000313" key="3">
    <source>
        <dbReference type="Proteomes" id="UP000251835"/>
    </source>
</evidence>
<dbReference type="RefSeq" id="WP_116495741.1">
    <property type="nucleotide sequence ID" value="NZ_QENZ01000003.1"/>
</dbReference>
<feature type="transmembrane region" description="Helical" evidence="1">
    <location>
        <begin position="20"/>
        <end position="40"/>
    </location>
</feature>
<dbReference type="Pfam" id="PF16357">
    <property type="entry name" value="PepSY_TM_like_2"/>
    <property type="match status" value="1"/>
</dbReference>
<reference evidence="2 3" key="1">
    <citation type="submission" date="2018-05" db="EMBL/GenBank/DDBJ databases">
        <title>Genomic Encyclopedia of Type Strains, Phase IV (KMG-IV): sequencing the most valuable type-strain genomes for metagenomic binning, comparative biology and taxonomic classification.</title>
        <authorList>
            <person name="Goeker M."/>
        </authorList>
    </citation>
    <scope>NUCLEOTIDE SEQUENCE [LARGE SCALE GENOMIC DNA]</scope>
    <source>
        <strain evidence="2 3">DSM 28579</strain>
    </source>
</reference>
<evidence type="ECO:0000256" key="1">
    <source>
        <dbReference type="SAM" id="Phobius"/>
    </source>
</evidence>
<proteinExistence type="predicted"/>
<dbReference type="InterPro" id="IPR032307">
    <property type="entry name" value="PepSY_TM-like_2"/>
</dbReference>
<keyword evidence="1" id="KW-0472">Membrane</keyword>
<evidence type="ECO:0000313" key="2">
    <source>
        <dbReference type="EMBL" id="PVX52199.1"/>
    </source>
</evidence>
<sequence>MKWWSKKSLNKLNRTLHRDLGYLFIGLTVIYAFSGIALVLKQYNIDIEYSEETIKNEFSPNLSKDEFKLDWSKQDELPRLTRVKIDNHSNYRLLVKGGEGVYNITTGEVKLSIFKTNKLIKFANDIHYNIGKRFTWLAILYCCMLIFFAISGAIIVKGKKGFKRRGVWFALIGIGIPVIYYFIV</sequence>
<feature type="transmembrane region" description="Helical" evidence="1">
    <location>
        <begin position="167"/>
        <end position="183"/>
    </location>
</feature>
<dbReference type="AlphaFoldDB" id="A0A7L4URA8"/>
<dbReference type="OrthoDB" id="9787788at2"/>
<feature type="transmembrane region" description="Helical" evidence="1">
    <location>
        <begin position="134"/>
        <end position="155"/>
    </location>
</feature>
<comment type="caution">
    <text evidence="2">The sequence shown here is derived from an EMBL/GenBank/DDBJ whole genome shotgun (WGS) entry which is preliminary data.</text>
</comment>
<keyword evidence="1" id="KW-0812">Transmembrane</keyword>
<protein>
    <recommendedName>
        <fullName evidence="4">PepSY-associated transmembrane protein</fullName>
    </recommendedName>
</protein>
<gene>
    <name evidence="2" type="ORF">C7377_0505</name>
</gene>
<evidence type="ECO:0008006" key="4">
    <source>
        <dbReference type="Google" id="ProtNLM"/>
    </source>
</evidence>
<keyword evidence="1" id="KW-1133">Transmembrane helix</keyword>
<dbReference type="PANTHER" id="PTHR40115:SF1">
    <property type="entry name" value="INNER MEMBRANE PROTEIN WITH PEPSY TM HELIX"/>
    <property type="match status" value="1"/>
</dbReference>
<dbReference type="Proteomes" id="UP000251835">
    <property type="component" value="Unassembled WGS sequence"/>
</dbReference>
<dbReference type="EMBL" id="QENZ01000003">
    <property type="protein sequence ID" value="PVX52199.1"/>
    <property type="molecule type" value="Genomic_DNA"/>
</dbReference>